<accession>A0A6M3XDV4</accession>
<sequence>MRVLFTTAYGYWGAWNPSDLDDPECPTMIAGGEQAMIRLSQHLARKGHEVIVFYDVRKSGRYDGVDYLPKNMAIPMLMNMDHDIHISFECVPTIEIASRSKVVIYAMQCNTMDIRSRDILVDRYQCVSRWHAGTVYATDPTVSSHKFLLIPNGWYGPDFFGYVDRVPNRIIYASSPDRGLHHLLRMWPRILERIPDAELVVLYDFDRWYNLIVEKDGDGWHLHTADLAYEVKRLFDEVRHRNVVHAGAVGHRSAINEIRKASLLVYPCDPVQPTEGFSCTVLEGLVAGTPVITSNADAFPELWSEAVARMLPLPIDDNQWIDAITTLLRDKVEWDFASKRGCNYAQDYRWDLIGDQYEQVLLGILESKIEGRLHEQQGSSQGYID</sequence>
<organism evidence="3">
    <name type="scientific">viral metagenome</name>
    <dbReference type="NCBI Taxonomy" id="1070528"/>
    <lineage>
        <taxon>unclassified sequences</taxon>
        <taxon>metagenomes</taxon>
        <taxon>organismal metagenomes</taxon>
    </lineage>
</organism>
<reference evidence="3" key="1">
    <citation type="submission" date="2020-03" db="EMBL/GenBank/DDBJ databases">
        <title>The deep terrestrial virosphere.</title>
        <authorList>
            <person name="Holmfeldt K."/>
            <person name="Nilsson E."/>
            <person name="Simone D."/>
            <person name="Lopez-Fernandez M."/>
            <person name="Wu X."/>
            <person name="de Brujin I."/>
            <person name="Lundin D."/>
            <person name="Andersson A."/>
            <person name="Bertilsson S."/>
            <person name="Dopson M."/>
        </authorList>
    </citation>
    <scope>NUCLEOTIDE SEQUENCE</scope>
    <source>
        <strain evidence="3">TM448B00545</strain>
    </source>
</reference>
<dbReference type="PANTHER" id="PTHR12526">
    <property type="entry name" value="GLYCOSYLTRANSFERASE"/>
    <property type="match status" value="1"/>
</dbReference>
<name>A0A6M3XDV4_9ZZZZ</name>
<keyword evidence="1" id="KW-0328">Glycosyltransferase</keyword>
<dbReference type="Gene3D" id="3.40.50.2000">
    <property type="entry name" value="Glycogen Phosphorylase B"/>
    <property type="match status" value="2"/>
</dbReference>
<dbReference type="AlphaFoldDB" id="A0A6M3XDV4"/>
<proteinExistence type="predicted"/>
<dbReference type="GO" id="GO:0016757">
    <property type="term" value="F:glycosyltransferase activity"/>
    <property type="evidence" value="ECO:0007669"/>
    <property type="project" value="UniProtKB-KW"/>
</dbReference>
<evidence type="ECO:0000256" key="1">
    <source>
        <dbReference type="ARBA" id="ARBA00022676"/>
    </source>
</evidence>
<gene>
    <name evidence="3" type="ORF">TM448B00545_0019</name>
</gene>
<dbReference type="Pfam" id="PF13692">
    <property type="entry name" value="Glyco_trans_1_4"/>
    <property type="match status" value="1"/>
</dbReference>
<keyword evidence="2 3" id="KW-0808">Transferase</keyword>
<evidence type="ECO:0000313" key="3">
    <source>
        <dbReference type="EMBL" id="QJH95898.1"/>
    </source>
</evidence>
<dbReference type="SUPFAM" id="SSF53756">
    <property type="entry name" value="UDP-Glycosyltransferase/glycogen phosphorylase"/>
    <property type="match status" value="1"/>
</dbReference>
<dbReference type="CDD" id="cd03801">
    <property type="entry name" value="GT4_PimA-like"/>
    <property type="match status" value="1"/>
</dbReference>
<dbReference type="EMBL" id="MT144632">
    <property type="protein sequence ID" value="QJH95898.1"/>
    <property type="molecule type" value="Genomic_DNA"/>
</dbReference>
<dbReference type="PANTHER" id="PTHR12526:SF510">
    <property type="entry name" value="D-INOSITOL 3-PHOSPHATE GLYCOSYLTRANSFERASE"/>
    <property type="match status" value="1"/>
</dbReference>
<evidence type="ECO:0000256" key="2">
    <source>
        <dbReference type="ARBA" id="ARBA00022679"/>
    </source>
</evidence>
<protein>
    <submittedName>
        <fullName evidence="3">Putative glycosyltransferase</fullName>
    </submittedName>
</protein>